<sequence length="1064" mass="119551">MADKYALDYGARPVAVGSAFTSAAPATTSGSTAHQALSPPVPAIANAIGSSVCKMAPFSFARQAQPAQTNGATPSLFGNTRATNGSSSGDPLQPLRAMADRVGKEVEKFAERVDHWHTHGKDNATAKHQATVNMIGHFRDVAESQVKELKRTSGAENQGALNKSTRRRVQHMGEGSFGQSFQSAAPSAELSTALASTDVQELRQWQAELATWDLLRIIIDHYHPEPGKDMELEKRTRLEEVGGNKRYSPNNEIWDRFLLEDDQAKEKDLILRWLEQTAQASESDIDSITAVLEEKSGKGANTWTSGWLDTKSKIKQAKRMEGVERPLKPESSILKTADRSQQLVTQLDPDAPSRQKRVLEKSDEFYEKALWLVCYEMMRRGVPWKEISDWALERSEAWRGASIGAAHESHTPGCPNVAGDSAGYLFRRMCFYAAQGTRIQYEGAVYGLLSGDLDKVRDVARTWDDHLYAHYNALLLSRFDSYLQRQYPSRVTQSLSQRFVFHDAVANLGDWSNSPRLVINALKQHRTSSALATAPIKLVQGALIAQSMEELIHNVGIALAEMLQKEDRPGNLMVHPESPENDRGPKAASGQPTAAADQHYQTLASDPHAFRTLVHIFIALRGGLDMLNAEDRSQRLAMDNVVSGYIEFLRLSKRIQLIPLYAAQLETTRQAYTLARVLPDIKNRDEQRNCIALLDLYGVDTVEVVAQSFLLAFNHSGFIHFDKDNNSVITNPIKRFSLLESTEFMDPNKKLLWPGQRIKPEFDGSEVEPKDEGIIDAVYWYNYLSTEVDATFEHLKNALTIFLLNGRLAAAEKMIEEVNVEYLSLSRTEALCGYPFDFNAPGAEEQDERTLHAHRETLSREARSKLPVSQLPDAEQHEQIVLYLRARSAPYYDLQQIVRILAMFREWRDKEQEVIDQRTQPKVNTKPIKELLENMTTVFDSLITSLAESHGVDTPDTTNLKRAYVPEIVIAYLTVLQTSSFLLHRETAIKAMEIANMVADPENEWLQNLFLKTGRMSELVQILAKVSQAMLNLNDYDGKKKETKKRGSKGETLRIWDLNANNRV</sequence>
<keyword evidence="2" id="KW-1185">Reference proteome</keyword>
<organism evidence="1 2">
    <name type="scientific">Boeremia exigua</name>
    <dbReference type="NCBI Taxonomy" id="749465"/>
    <lineage>
        <taxon>Eukaryota</taxon>
        <taxon>Fungi</taxon>
        <taxon>Dikarya</taxon>
        <taxon>Ascomycota</taxon>
        <taxon>Pezizomycotina</taxon>
        <taxon>Dothideomycetes</taxon>
        <taxon>Pleosporomycetidae</taxon>
        <taxon>Pleosporales</taxon>
        <taxon>Pleosporineae</taxon>
        <taxon>Didymellaceae</taxon>
        <taxon>Boeremia</taxon>
    </lineage>
</organism>
<protein>
    <submittedName>
        <fullName evidence="1">Uncharacterized protein</fullName>
    </submittedName>
</protein>
<comment type="caution">
    <text evidence="1">The sequence shown here is derived from an EMBL/GenBank/DDBJ whole genome shotgun (WGS) entry which is preliminary data.</text>
</comment>
<proteinExistence type="predicted"/>
<dbReference type="EMBL" id="JAPHNI010000700">
    <property type="protein sequence ID" value="KAJ8108773.1"/>
    <property type="molecule type" value="Genomic_DNA"/>
</dbReference>
<accession>A0ACC2I1C4</accession>
<name>A0ACC2I1C4_9PLEO</name>
<evidence type="ECO:0000313" key="2">
    <source>
        <dbReference type="Proteomes" id="UP001153331"/>
    </source>
</evidence>
<evidence type="ECO:0000313" key="1">
    <source>
        <dbReference type="EMBL" id="KAJ8108773.1"/>
    </source>
</evidence>
<dbReference type="Proteomes" id="UP001153331">
    <property type="component" value="Unassembled WGS sequence"/>
</dbReference>
<reference evidence="1" key="1">
    <citation type="submission" date="2022-11" db="EMBL/GenBank/DDBJ databases">
        <title>Genome Sequence of Boeremia exigua.</title>
        <authorList>
            <person name="Buettner E."/>
        </authorList>
    </citation>
    <scope>NUCLEOTIDE SEQUENCE</scope>
    <source>
        <strain evidence="1">CU02</strain>
    </source>
</reference>
<gene>
    <name evidence="1" type="ORF">OPT61_g7939</name>
</gene>